<keyword evidence="7" id="KW-0862">Zinc</keyword>
<evidence type="ECO:0000313" key="9">
    <source>
        <dbReference type="EMBL" id="GHC50200.1"/>
    </source>
</evidence>
<dbReference type="GO" id="GO:0004038">
    <property type="term" value="F:allantoinase activity"/>
    <property type="evidence" value="ECO:0007669"/>
    <property type="project" value="InterPro"/>
</dbReference>
<dbReference type="GO" id="GO:0005737">
    <property type="term" value="C:cytoplasm"/>
    <property type="evidence" value="ECO:0007669"/>
    <property type="project" value="TreeGrafter"/>
</dbReference>
<reference evidence="9" key="2">
    <citation type="submission" date="2020-09" db="EMBL/GenBank/DDBJ databases">
        <authorList>
            <person name="Sun Q."/>
            <person name="Kim S."/>
        </authorList>
    </citation>
    <scope>NUCLEOTIDE SEQUENCE</scope>
    <source>
        <strain evidence="9">KCTC 12988</strain>
    </source>
</reference>
<name>A0A918TLE3_9BACT</name>
<dbReference type="InterPro" id="IPR011059">
    <property type="entry name" value="Metal-dep_hydrolase_composite"/>
</dbReference>
<evidence type="ECO:0000259" key="8">
    <source>
        <dbReference type="Pfam" id="PF01979"/>
    </source>
</evidence>
<dbReference type="PANTHER" id="PTHR43668:SF4">
    <property type="entry name" value="ALLANTOINASE"/>
    <property type="match status" value="1"/>
</dbReference>
<keyword evidence="5" id="KW-0479">Metal-binding</keyword>
<comment type="subunit">
    <text evidence="4">Homotetramer.</text>
</comment>
<evidence type="ECO:0000256" key="3">
    <source>
        <dbReference type="ARBA" id="ARBA00010286"/>
    </source>
</evidence>
<dbReference type="GO" id="GO:0050897">
    <property type="term" value="F:cobalt ion binding"/>
    <property type="evidence" value="ECO:0007669"/>
    <property type="project" value="InterPro"/>
</dbReference>
<evidence type="ECO:0000256" key="4">
    <source>
        <dbReference type="ARBA" id="ARBA00011881"/>
    </source>
</evidence>
<keyword evidence="6" id="KW-0378">Hydrolase</keyword>
<evidence type="ECO:0000256" key="7">
    <source>
        <dbReference type="ARBA" id="ARBA00022833"/>
    </source>
</evidence>
<comment type="function">
    <text evidence="2">Catalyzes the reversible cyclization of carbamoyl aspartate to dihydroorotate.</text>
</comment>
<dbReference type="RefSeq" id="WP_189569242.1">
    <property type="nucleotide sequence ID" value="NZ_BMXI01000005.1"/>
</dbReference>
<dbReference type="SUPFAM" id="SSF51556">
    <property type="entry name" value="Metallo-dependent hydrolases"/>
    <property type="match status" value="1"/>
</dbReference>
<dbReference type="GO" id="GO:0000256">
    <property type="term" value="P:allantoin catabolic process"/>
    <property type="evidence" value="ECO:0007669"/>
    <property type="project" value="InterPro"/>
</dbReference>
<dbReference type="AlphaFoldDB" id="A0A918TLE3"/>
<sequence>MADYHSKFLGKDDTGAPLEIGVRDGVIVAVGGSLDGEGEHAHDFGDAMLLPGWIDAHVHFNEPGRADWEGLATGSQALAAGGGTVFFDMPLNSSPPVFDAASLLEKKALAEKKSWTDFALWGGLIPHSLTSLPEMARAGAVGFKAFLCDSGLTEFPATDRATLIEAAKVAADLNLPIAVHAEVPVPNQPPPSGTDYHAWCRSRPVTMELAGIELALEACEKSGAAFHIVHVSSPEGVDLIQQAKAEGLNITLETCPHYLLLDEENGAAIGNLAKCAPPLRPRDQVEALWNRLNQGLIDTLGSDHSPCPPELKTSSNIFEVWGGIAGIQHGLPLVLSRNPSLSCQISQKVAERFRLPAKGGLRVGVDADFIVLQKGSFPIEGQSSLTRHPHSSYLGMTSSWQVAATYLRGEAITGPGRAQFLTPQAS</sequence>
<dbReference type="Proteomes" id="UP000644507">
    <property type="component" value="Unassembled WGS sequence"/>
</dbReference>
<comment type="similarity">
    <text evidence="3">Belongs to the metallo-dependent hydrolases superfamily. DHOase family. Class I DHOase subfamily.</text>
</comment>
<dbReference type="NCBIfam" id="TIGR03178">
    <property type="entry name" value="allantoinase"/>
    <property type="match status" value="1"/>
</dbReference>
<evidence type="ECO:0000256" key="6">
    <source>
        <dbReference type="ARBA" id="ARBA00022801"/>
    </source>
</evidence>
<dbReference type="Gene3D" id="3.20.20.140">
    <property type="entry name" value="Metal-dependent hydrolases"/>
    <property type="match status" value="1"/>
</dbReference>
<dbReference type="Pfam" id="PF01979">
    <property type="entry name" value="Amidohydro_1"/>
    <property type="match status" value="1"/>
</dbReference>
<evidence type="ECO:0000256" key="1">
    <source>
        <dbReference type="ARBA" id="ARBA00001947"/>
    </source>
</evidence>
<dbReference type="SUPFAM" id="SSF51338">
    <property type="entry name" value="Composite domain of metallo-dependent hydrolases"/>
    <property type="match status" value="1"/>
</dbReference>
<dbReference type="InterPro" id="IPR017593">
    <property type="entry name" value="Allantoinase"/>
</dbReference>
<accession>A0A918TLE3</accession>
<proteinExistence type="inferred from homology"/>
<evidence type="ECO:0000256" key="5">
    <source>
        <dbReference type="ARBA" id="ARBA00022723"/>
    </source>
</evidence>
<organism evidence="9 10">
    <name type="scientific">Roseibacillus persicicus</name>
    <dbReference type="NCBI Taxonomy" id="454148"/>
    <lineage>
        <taxon>Bacteria</taxon>
        <taxon>Pseudomonadati</taxon>
        <taxon>Verrucomicrobiota</taxon>
        <taxon>Verrucomicrobiia</taxon>
        <taxon>Verrucomicrobiales</taxon>
        <taxon>Verrucomicrobiaceae</taxon>
        <taxon>Roseibacillus</taxon>
    </lineage>
</organism>
<dbReference type="EMBL" id="BMXI01000005">
    <property type="protein sequence ID" value="GHC50200.1"/>
    <property type="molecule type" value="Genomic_DNA"/>
</dbReference>
<dbReference type="InterPro" id="IPR050138">
    <property type="entry name" value="DHOase/Allantoinase_Hydrolase"/>
</dbReference>
<dbReference type="InterPro" id="IPR002195">
    <property type="entry name" value="Dihydroorotase_CS"/>
</dbReference>
<gene>
    <name evidence="9" type="primary">allB</name>
    <name evidence="9" type="ORF">GCM10007100_15360</name>
</gene>
<evidence type="ECO:0000256" key="2">
    <source>
        <dbReference type="ARBA" id="ARBA00002368"/>
    </source>
</evidence>
<dbReference type="GO" id="GO:0006145">
    <property type="term" value="P:purine nucleobase catabolic process"/>
    <property type="evidence" value="ECO:0007669"/>
    <property type="project" value="TreeGrafter"/>
</dbReference>
<evidence type="ECO:0000313" key="10">
    <source>
        <dbReference type="Proteomes" id="UP000644507"/>
    </source>
</evidence>
<dbReference type="GO" id="GO:0008270">
    <property type="term" value="F:zinc ion binding"/>
    <property type="evidence" value="ECO:0007669"/>
    <property type="project" value="InterPro"/>
</dbReference>
<reference evidence="9" key="1">
    <citation type="journal article" date="2014" name="Int. J. Syst. Evol. Microbiol.">
        <title>Complete genome sequence of Corynebacterium casei LMG S-19264T (=DSM 44701T), isolated from a smear-ripened cheese.</title>
        <authorList>
            <consortium name="US DOE Joint Genome Institute (JGI-PGF)"/>
            <person name="Walter F."/>
            <person name="Albersmeier A."/>
            <person name="Kalinowski J."/>
            <person name="Ruckert C."/>
        </authorList>
    </citation>
    <scope>NUCLEOTIDE SEQUENCE</scope>
    <source>
        <strain evidence="9">KCTC 12988</strain>
    </source>
</reference>
<dbReference type="InterPro" id="IPR006680">
    <property type="entry name" value="Amidohydro-rel"/>
</dbReference>
<dbReference type="PANTHER" id="PTHR43668">
    <property type="entry name" value="ALLANTOINASE"/>
    <property type="match status" value="1"/>
</dbReference>
<dbReference type="PROSITE" id="PS00482">
    <property type="entry name" value="DIHYDROOROTASE_1"/>
    <property type="match status" value="1"/>
</dbReference>
<feature type="domain" description="Amidohydrolase-related" evidence="8">
    <location>
        <begin position="48"/>
        <end position="410"/>
    </location>
</feature>
<comment type="cofactor">
    <cofactor evidence="1">
        <name>Zn(2+)</name>
        <dbReference type="ChEBI" id="CHEBI:29105"/>
    </cofactor>
</comment>
<protein>
    <submittedName>
        <fullName evidence="9">Allantoinase</fullName>
    </submittedName>
</protein>
<comment type="caution">
    <text evidence="9">The sequence shown here is derived from an EMBL/GenBank/DDBJ whole genome shotgun (WGS) entry which is preliminary data.</text>
</comment>
<dbReference type="InterPro" id="IPR032466">
    <property type="entry name" value="Metal_Hydrolase"/>
</dbReference>
<keyword evidence="10" id="KW-1185">Reference proteome</keyword>